<name>A0A2W2E268_9ACTN</name>
<accession>A0A2W2E268</accession>
<reference evidence="1 2" key="1">
    <citation type="submission" date="2018-01" db="EMBL/GenBank/DDBJ databases">
        <title>Draft genome sequence of Nonomuraea sp. KC333.</title>
        <authorList>
            <person name="Sahin N."/>
            <person name="Saygin H."/>
            <person name="Ay H."/>
        </authorList>
    </citation>
    <scope>NUCLEOTIDE SEQUENCE [LARGE SCALE GENOMIC DNA]</scope>
    <source>
        <strain evidence="1 2">KC333</strain>
    </source>
</reference>
<gene>
    <name evidence="1" type="ORF">C1J01_21105</name>
</gene>
<dbReference type="AlphaFoldDB" id="A0A2W2E268"/>
<proteinExistence type="predicted"/>
<organism evidence="1 2">
    <name type="scientific">Nonomuraea aridisoli</name>
    <dbReference type="NCBI Taxonomy" id="2070368"/>
    <lineage>
        <taxon>Bacteria</taxon>
        <taxon>Bacillati</taxon>
        <taxon>Actinomycetota</taxon>
        <taxon>Actinomycetes</taxon>
        <taxon>Streptosporangiales</taxon>
        <taxon>Streptosporangiaceae</taxon>
        <taxon>Nonomuraea</taxon>
    </lineage>
</organism>
<keyword evidence="2" id="KW-1185">Reference proteome</keyword>
<comment type="caution">
    <text evidence="1">The sequence shown here is derived from an EMBL/GenBank/DDBJ whole genome shotgun (WGS) entry which is preliminary data.</text>
</comment>
<evidence type="ECO:0000313" key="1">
    <source>
        <dbReference type="EMBL" id="PZG16401.1"/>
    </source>
</evidence>
<evidence type="ECO:0000313" key="2">
    <source>
        <dbReference type="Proteomes" id="UP000249304"/>
    </source>
</evidence>
<dbReference type="EMBL" id="POUD01000085">
    <property type="protein sequence ID" value="PZG16401.1"/>
    <property type="molecule type" value="Genomic_DNA"/>
</dbReference>
<protein>
    <submittedName>
        <fullName evidence="1">Uncharacterized protein</fullName>
    </submittedName>
</protein>
<sequence>MVMERLGPAAEGPAGDLLKEAAALNSDTVTAQRIEQNRSALRETVEVFGKIEEEARKWVELGRHRRRRPPRRSSRPP</sequence>
<dbReference type="Proteomes" id="UP000249304">
    <property type="component" value="Unassembled WGS sequence"/>
</dbReference>